<reference evidence="1 2" key="1">
    <citation type="submission" date="2016-01" db="EMBL/GenBank/DDBJ databases">
        <authorList>
            <person name="Oliw E.H."/>
        </authorList>
    </citation>
    <scope>NUCLEOTIDE SEQUENCE [LARGE SCALE GENOMIC DNA]</scope>
    <source>
        <strain evidence="1 2">CMW7705B</strain>
    </source>
</reference>
<dbReference type="Proteomes" id="UP000070065">
    <property type="component" value="Unassembled WGS sequence"/>
</dbReference>
<evidence type="ECO:0000313" key="1">
    <source>
        <dbReference type="EMBL" id="KXA59279.1"/>
    </source>
</evidence>
<dbReference type="EMBL" id="LRQR01000089">
    <property type="protein sequence ID" value="KXA59279.1"/>
    <property type="molecule type" value="Genomic_DNA"/>
</dbReference>
<comment type="caution">
    <text evidence="1">The sequence shown here is derived from an EMBL/GenBank/DDBJ whole genome shotgun (WGS) entry which is preliminary data.</text>
</comment>
<evidence type="ECO:0008006" key="3">
    <source>
        <dbReference type="Google" id="ProtNLM"/>
    </source>
</evidence>
<sequence length="106" mass="12094">MGDIFSLQGLNHGGTKMFEKMIEDLKSKILEAVERYLKNHEKVPQKRLDLISKVELKEELGIGDKTLTKWEGAGLPQYIPPIEDTRKAYYKISDVLKFLGVDDGKD</sequence>
<protein>
    <recommendedName>
        <fullName evidence="3">Phage protein</fullName>
    </recommendedName>
</protein>
<dbReference type="SUPFAM" id="SSF46955">
    <property type="entry name" value="Putative DNA-binding domain"/>
    <property type="match status" value="1"/>
</dbReference>
<dbReference type="InterPro" id="IPR009061">
    <property type="entry name" value="DNA-bd_dom_put_sf"/>
</dbReference>
<dbReference type="AlphaFoldDB" id="A0A133RVU2"/>
<proteinExistence type="predicted"/>
<dbReference type="PATRIC" id="fig|28037.231.peg.1422"/>
<name>A0A133RVU2_STRMT</name>
<accession>A0A133RVU2</accession>
<evidence type="ECO:0000313" key="2">
    <source>
        <dbReference type="Proteomes" id="UP000070065"/>
    </source>
</evidence>
<gene>
    <name evidence="1" type="ORF">HMPREF3228_01430</name>
</gene>
<organism evidence="1 2">
    <name type="scientific">Streptococcus mitis</name>
    <dbReference type="NCBI Taxonomy" id="28037"/>
    <lineage>
        <taxon>Bacteria</taxon>
        <taxon>Bacillati</taxon>
        <taxon>Bacillota</taxon>
        <taxon>Bacilli</taxon>
        <taxon>Lactobacillales</taxon>
        <taxon>Streptococcaceae</taxon>
        <taxon>Streptococcus</taxon>
        <taxon>Streptococcus mitis group</taxon>
    </lineage>
</organism>